<name>A0A8J3N377_9CHLR</name>
<comment type="caution">
    <text evidence="2">The sequence shown here is derived from an EMBL/GenBank/DDBJ whole genome shotgun (WGS) entry which is preliminary data.</text>
</comment>
<dbReference type="AlphaFoldDB" id="A0A8J3N377"/>
<sequence>MTAEASQRPNLSRPAVIGIASGIFFMTFFGALWGLMSAGFMDGAVQPVAFVVIGLVTLGFLGLVVMLVRYARSLPETTSLEEAAVGKKIGMWFGIVFGLEALLIALTSIVLGRLQADQFIPPAIALIVGLHFLPLARLFRVTFYYITGSLLSVLALAAIIALLRGLPIAGPSPYNWSLVVGLGATLILWLTALVVSWQGLSVMLAESEE</sequence>
<keyword evidence="1" id="KW-0472">Membrane</keyword>
<feature type="transmembrane region" description="Helical" evidence="1">
    <location>
        <begin position="48"/>
        <end position="71"/>
    </location>
</feature>
<keyword evidence="1" id="KW-1133">Transmembrane helix</keyword>
<keyword evidence="3" id="KW-1185">Reference proteome</keyword>
<accession>A0A8J3N377</accession>
<organism evidence="2 3">
    <name type="scientific">Reticulibacter mediterranei</name>
    <dbReference type="NCBI Taxonomy" id="2778369"/>
    <lineage>
        <taxon>Bacteria</taxon>
        <taxon>Bacillati</taxon>
        <taxon>Chloroflexota</taxon>
        <taxon>Ktedonobacteria</taxon>
        <taxon>Ktedonobacterales</taxon>
        <taxon>Reticulibacteraceae</taxon>
        <taxon>Reticulibacter</taxon>
    </lineage>
</organism>
<evidence type="ECO:0000256" key="1">
    <source>
        <dbReference type="SAM" id="Phobius"/>
    </source>
</evidence>
<feature type="transmembrane region" description="Helical" evidence="1">
    <location>
        <begin position="15"/>
        <end position="36"/>
    </location>
</feature>
<dbReference type="RefSeq" id="WP_220204693.1">
    <property type="nucleotide sequence ID" value="NZ_BNJK01000001.1"/>
</dbReference>
<feature type="transmembrane region" description="Helical" evidence="1">
    <location>
        <begin position="175"/>
        <end position="197"/>
    </location>
</feature>
<proteinExistence type="predicted"/>
<reference evidence="2" key="1">
    <citation type="submission" date="2020-10" db="EMBL/GenBank/DDBJ databases">
        <title>Taxonomic study of unclassified bacteria belonging to the class Ktedonobacteria.</title>
        <authorList>
            <person name="Yabe S."/>
            <person name="Wang C.M."/>
            <person name="Zheng Y."/>
            <person name="Sakai Y."/>
            <person name="Cavaletti L."/>
            <person name="Monciardini P."/>
            <person name="Donadio S."/>
        </authorList>
    </citation>
    <scope>NUCLEOTIDE SEQUENCE</scope>
    <source>
        <strain evidence="2">ID150040</strain>
    </source>
</reference>
<keyword evidence="1" id="KW-0812">Transmembrane</keyword>
<evidence type="ECO:0000313" key="3">
    <source>
        <dbReference type="Proteomes" id="UP000597444"/>
    </source>
</evidence>
<protein>
    <submittedName>
        <fullName evidence="2">Uncharacterized protein</fullName>
    </submittedName>
</protein>
<dbReference type="EMBL" id="BNJK01000001">
    <property type="protein sequence ID" value="GHO93925.1"/>
    <property type="molecule type" value="Genomic_DNA"/>
</dbReference>
<gene>
    <name evidence="2" type="ORF">KSF_039730</name>
</gene>
<feature type="transmembrane region" description="Helical" evidence="1">
    <location>
        <begin position="142"/>
        <end position="163"/>
    </location>
</feature>
<feature type="transmembrane region" description="Helical" evidence="1">
    <location>
        <begin position="119"/>
        <end position="136"/>
    </location>
</feature>
<evidence type="ECO:0000313" key="2">
    <source>
        <dbReference type="EMBL" id="GHO93925.1"/>
    </source>
</evidence>
<feature type="transmembrane region" description="Helical" evidence="1">
    <location>
        <begin position="91"/>
        <end position="112"/>
    </location>
</feature>
<dbReference type="Proteomes" id="UP000597444">
    <property type="component" value="Unassembled WGS sequence"/>
</dbReference>